<feature type="domain" description="F-box" evidence="2">
    <location>
        <begin position="22"/>
        <end position="70"/>
    </location>
</feature>
<protein>
    <recommendedName>
        <fullName evidence="2">F-box domain-containing protein</fullName>
    </recommendedName>
</protein>
<evidence type="ECO:0000313" key="4">
    <source>
        <dbReference type="Proteomes" id="UP001432322"/>
    </source>
</evidence>
<dbReference type="CDD" id="cd09917">
    <property type="entry name" value="F-box_SF"/>
    <property type="match status" value="1"/>
</dbReference>
<comment type="caution">
    <text evidence="3">The sequence shown here is derived from an EMBL/GenBank/DDBJ whole genome shotgun (WGS) entry which is preliminary data.</text>
</comment>
<name>A0AAV5V4K3_9BILA</name>
<feature type="region of interest" description="Disordered" evidence="1">
    <location>
        <begin position="1"/>
        <end position="23"/>
    </location>
</feature>
<dbReference type="AlphaFoldDB" id="A0AAV5V4K3"/>
<proteinExistence type="predicted"/>
<reference evidence="3" key="1">
    <citation type="submission" date="2023-10" db="EMBL/GenBank/DDBJ databases">
        <title>Genome assembly of Pristionchus species.</title>
        <authorList>
            <person name="Yoshida K."/>
            <person name="Sommer R.J."/>
        </authorList>
    </citation>
    <scope>NUCLEOTIDE SEQUENCE</scope>
    <source>
        <strain evidence="3">RS5133</strain>
    </source>
</reference>
<organism evidence="3 4">
    <name type="scientific">Pristionchus fissidentatus</name>
    <dbReference type="NCBI Taxonomy" id="1538716"/>
    <lineage>
        <taxon>Eukaryota</taxon>
        <taxon>Metazoa</taxon>
        <taxon>Ecdysozoa</taxon>
        <taxon>Nematoda</taxon>
        <taxon>Chromadorea</taxon>
        <taxon>Rhabditida</taxon>
        <taxon>Rhabditina</taxon>
        <taxon>Diplogasteromorpha</taxon>
        <taxon>Diplogasteroidea</taxon>
        <taxon>Neodiplogasteridae</taxon>
        <taxon>Pristionchus</taxon>
    </lineage>
</organism>
<sequence>MSSPIATRLRSKKQTKGAHETPSPLLALPNEVLAHIFTCLRVKDRAGLLSVNQRLHKLDRATGGRNFQVVDIDWHSGYQELSAGDYNTRGEIAGYSFDNLRARKTMLTGLLKNAHTDTIAIAGDLNAAAETILPTILKTTTFNKLDIHIFGHNTGKCVKSLLEGRNLKHADIELRFRTGVGKYTKQAHSLLLAVPTVNYFRLICGDRADEVLLDDAAFLHLVKNSNTTKFDLDESSITSRALYEAFQLCWTAREHKEATFHVPLQTMVDFYREHVDARFSRLVGRITHIDSDATLAWSKESAPESGPRMCHVRIQSRKVASWCRRPAVQGKAGAAVQPLRRSI</sequence>
<dbReference type="Proteomes" id="UP001432322">
    <property type="component" value="Unassembled WGS sequence"/>
</dbReference>
<gene>
    <name evidence="3" type="ORF">PFISCL1PPCAC_4580</name>
</gene>
<keyword evidence="4" id="KW-1185">Reference proteome</keyword>
<evidence type="ECO:0000259" key="2">
    <source>
        <dbReference type="PROSITE" id="PS50181"/>
    </source>
</evidence>
<dbReference type="SUPFAM" id="SSF81383">
    <property type="entry name" value="F-box domain"/>
    <property type="match status" value="1"/>
</dbReference>
<dbReference type="InterPro" id="IPR036047">
    <property type="entry name" value="F-box-like_dom_sf"/>
</dbReference>
<evidence type="ECO:0000256" key="1">
    <source>
        <dbReference type="SAM" id="MobiDB-lite"/>
    </source>
</evidence>
<dbReference type="EMBL" id="BTSY01000002">
    <property type="protein sequence ID" value="GMT13283.1"/>
    <property type="molecule type" value="Genomic_DNA"/>
</dbReference>
<dbReference type="InterPro" id="IPR001810">
    <property type="entry name" value="F-box_dom"/>
</dbReference>
<evidence type="ECO:0000313" key="3">
    <source>
        <dbReference type="EMBL" id="GMT13283.1"/>
    </source>
</evidence>
<dbReference type="PROSITE" id="PS50181">
    <property type="entry name" value="FBOX"/>
    <property type="match status" value="1"/>
</dbReference>
<accession>A0AAV5V4K3</accession>